<organism evidence="2 3">
    <name type="scientific">Asparagus officinalis</name>
    <name type="common">Garden asparagus</name>
    <dbReference type="NCBI Taxonomy" id="4686"/>
    <lineage>
        <taxon>Eukaryota</taxon>
        <taxon>Viridiplantae</taxon>
        <taxon>Streptophyta</taxon>
        <taxon>Embryophyta</taxon>
        <taxon>Tracheophyta</taxon>
        <taxon>Spermatophyta</taxon>
        <taxon>Magnoliopsida</taxon>
        <taxon>Liliopsida</taxon>
        <taxon>Asparagales</taxon>
        <taxon>Asparagaceae</taxon>
        <taxon>Asparagoideae</taxon>
        <taxon>Asparagus</taxon>
    </lineage>
</organism>
<keyword evidence="1" id="KW-0732">Signal</keyword>
<dbReference type="OMA" id="FIWGIFQ"/>
<evidence type="ECO:0000313" key="3">
    <source>
        <dbReference type="Proteomes" id="UP000243459"/>
    </source>
</evidence>
<feature type="chain" id="PRO_5024274567" evidence="1">
    <location>
        <begin position="18"/>
        <end position="228"/>
    </location>
</feature>
<evidence type="ECO:0000313" key="2">
    <source>
        <dbReference type="EMBL" id="ONK77994.1"/>
    </source>
</evidence>
<dbReference type="OrthoDB" id="891726at2759"/>
<name>A0A5P1FIS7_ASPOF</name>
<keyword evidence="3" id="KW-1185">Reference proteome</keyword>
<dbReference type="PANTHER" id="PTHR33321">
    <property type="match status" value="1"/>
</dbReference>
<dbReference type="PANTHER" id="PTHR33321:SF12">
    <property type="entry name" value="PLANT BASIC SECRETORY PROTEIN (BSP) FAMILY PROTEIN"/>
    <property type="match status" value="1"/>
</dbReference>
<protein>
    <submittedName>
        <fullName evidence="2">Uncharacterized protein</fullName>
    </submittedName>
</protein>
<dbReference type="Proteomes" id="UP000243459">
    <property type="component" value="Chromosome 2"/>
</dbReference>
<dbReference type="Gramene" id="ONK77994">
    <property type="protein sequence ID" value="ONK77994"/>
    <property type="gene ID" value="A4U43_C02F13100"/>
</dbReference>
<dbReference type="AlphaFoldDB" id="A0A5P1FIS7"/>
<gene>
    <name evidence="2" type="ORF">A4U43_C02F13100</name>
</gene>
<dbReference type="InterPro" id="IPR007541">
    <property type="entry name" value="Uncharacterised_BSP"/>
</dbReference>
<dbReference type="Pfam" id="PF04450">
    <property type="entry name" value="BSP"/>
    <property type="match status" value="1"/>
</dbReference>
<proteinExistence type="predicted"/>
<evidence type="ECO:0000256" key="1">
    <source>
        <dbReference type="SAM" id="SignalP"/>
    </source>
</evidence>
<sequence>MRLLNLVLASLIAAAAAASSTSAAVEYTLINNATGTPGGEKFKNKVGFQYTRQVLSDATCFIFTIFNQHLDSERKNIDRITLIIHSFNGVAYAINNEIHVSSDYIAGYTGDVKREITGVLYHEMTHVWQWNGQGRAPGGLIEGIADYVRLKSNYVPSHWVKPGEGQRWDQGYDVTARFLDYCSGVLRSDFVSLLNANMKNGYSNDLFKQFLGKSVDQLWSDYKAHYGK</sequence>
<accession>A0A5P1FIS7</accession>
<dbReference type="EMBL" id="CM007382">
    <property type="protein sequence ID" value="ONK77994.1"/>
    <property type="molecule type" value="Genomic_DNA"/>
</dbReference>
<feature type="signal peptide" evidence="1">
    <location>
        <begin position="1"/>
        <end position="17"/>
    </location>
</feature>
<reference evidence="3" key="1">
    <citation type="journal article" date="2017" name="Nat. Commun.">
        <title>The asparagus genome sheds light on the origin and evolution of a young Y chromosome.</title>
        <authorList>
            <person name="Harkess A."/>
            <person name="Zhou J."/>
            <person name="Xu C."/>
            <person name="Bowers J.E."/>
            <person name="Van der Hulst R."/>
            <person name="Ayyampalayam S."/>
            <person name="Mercati F."/>
            <person name="Riccardi P."/>
            <person name="McKain M.R."/>
            <person name="Kakrana A."/>
            <person name="Tang H."/>
            <person name="Ray J."/>
            <person name="Groenendijk J."/>
            <person name="Arikit S."/>
            <person name="Mathioni S.M."/>
            <person name="Nakano M."/>
            <person name="Shan H."/>
            <person name="Telgmann-Rauber A."/>
            <person name="Kanno A."/>
            <person name="Yue Z."/>
            <person name="Chen H."/>
            <person name="Li W."/>
            <person name="Chen Y."/>
            <person name="Xu X."/>
            <person name="Zhang Y."/>
            <person name="Luo S."/>
            <person name="Chen H."/>
            <person name="Gao J."/>
            <person name="Mao Z."/>
            <person name="Pires J.C."/>
            <person name="Luo M."/>
            <person name="Kudrna D."/>
            <person name="Wing R.A."/>
            <person name="Meyers B.C."/>
            <person name="Yi K."/>
            <person name="Kong H."/>
            <person name="Lavrijsen P."/>
            <person name="Sunseri F."/>
            <person name="Falavigna A."/>
            <person name="Ye Y."/>
            <person name="Leebens-Mack J.H."/>
            <person name="Chen G."/>
        </authorList>
    </citation>
    <scope>NUCLEOTIDE SEQUENCE [LARGE SCALE GENOMIC DNA]</scope>
    <source>
        <strain evidence="3">cv. DH0086</strain>
    </source>
</reference>